<dbReference type="AlphaFoldDB" id="A0A0P7X617"/>
<feature type="compositionally biased region" description="Low complexity" evidence="1">
    <location>
        <begin position="69"/>
        <end position="80"/>
    </location>
</feature>
<feature type="compositionally biased region" description="Polar residues" evidence="1">
    <location>
        <begin position="13"/>
        <end position="23"/>
    </location>
</feature>
<reference evidence="2 3" key="1">
    <citation type="submission" date="2015-08" db="EMBL/GenBank/DDBJ databases">
        <title>The genome of the Asian arowana (Scleropages formosus).</title>
        <authorList>
            <person name="Tan M.H."/>
            <person name="Gan H.M."/>
            <person name="Croft L.J."/>
            <person name="Austin C.M."/>
        </authorList>
    </citation>
    <scope>NUCLEOTIDE SEQUENCE [LARGE SCALE GENOMIC DNA]</scope>
    <source>
        <strain evidence="2">Aro1</strain>
    </source>
</reference>
<evidence type="ECO:0000313" key="3">
    <source>
        <dbReference type="Proteomes" id="UP000034805"/>
    </source>
</evidence>
<evidence type="ECO:0000313" key="2">
    <source>
        <dbReference type="EMBL" id="KPP72346.1"/>
    </source>
</evidence>
<dbReference type="EMBL" id="JARO02002579">
    <property type="protein sequence ID" value="KPP72346.1"/>
    <property type="molecule type" value="Genomic_DNA"/>
</dbReference>
<dbReference type="Proteomes" id="UP000034805">
    <property type="component" value="Unassembled WGS sequence"/>
</dbReference>
<organism evidence="2 3">
    <name type="scientific">Scleropages formosus</name>
    <name type="common">Asian bonytongue</name>
    <name type="synonym">Osteoglossum formosum</name>
    <dbReference type="NCBI Taxonomy" id="113540"/>
    <lineage>
        <taxon>Eukaryota</taxon>
        <taxon>Metazoa</taxon>
        <taxon>Chordata</taxon>
        <taxon>Craniata</taxon>
        <taxon>Vertebrata</taxon>
        <taxon>Euteleostomi</taxon>
        <taxon>Actinopterygii</taxon>
        <taxon>Neopterygii</taxon>
        <taxon>Teleostei</taxon>
        <taxon>Osteoglossocephala</taxon>
        <taxon>Osteoglossomorpha</taxon>
        <taxon>Osteoglossiformes</taxon>
        <taxon>Osteoglossidae</taxon>
        <taxon>Scleropages</taxon>
    </lineage>
</organism>
<accession>A0A0P7X617</accession>
<protein>
    <submittedName>
        <fullName evidence="2">Uncharacterized protein</fullName>
    </submittedName>
</protein>
<feature type="region of interest" description="Disordered" evidence="1">
    <location>
        <begin position="62"/>
        <end position="96"/>
    </location>
</feature>
<evidence type="ECO:0000256" key="1">
    <source>
        <dbReference type="SAM" id="MobiDB-lite"/>
    </source>
</evidence>
<feature type="compositionally biased region" description="Low complexity" evidence="1">
    <location>
        <begin position="595"/>
        <end position="616"/>
    </location>
</feature>
<feature type="region of interest" description="Disordered" evidence="1">
    <location>
        <begin position="588"/>
        <end position="616"/>
    </location>
</feature>
<feature type="region of interest" description="Disordered" evidence="1">
    <location>
        <begin position="245"/>
        <end position="268"/>
    </location>
</feature>
<comment type="caution">
    <text evidence="2">The sequence shown here is derived from an EMBL/GenBank/DDBJ whole genome shotgun (WGS) entry which is preliminary data.</text>
</comment>
<feature type="non-terminal residue" evidence="2">
    <location>
        <position position="1"/>
    </location>
</feature>
<name>A0A0P7X617_SCLFO</name>
<proteinExistence type="predicted"/>
<feature type="region of interest" description="Disordered" evidence="1">
    <location>
        <begin position="489"/>
        <end position="519"/>
    </location>
</feature>
<sequence>SFQRGNAAGDYEPTSNQPGSGTYISGLIASSPSSYNPVVVKPTPSNFWLKYLSSGRYASSSAEPVLNTSGSPSDSSSSKSLNYQAGLPGYRSRSGQQVGSWHNFAQGSMPVYGSSQGGSGFVQVATYPVAHGSAQSSQSSYSVSPSRSYSTTLGNNGLAVNSGSAQADHGSGQQAAGFGSLFASGSPGRYAFHHMRPAASWPPSRSTLVPSGSAQSVATLPSLGTAQVIYRSGLGMSSQGVSSSAGRFVSPQGGASGQLSVPQLSHGVGQRPQSQSCYGCTGSPVSWTQGSQASSVPQVYPPSVQLIDTPAVSGSQTTGSCSGCPQSTMSQVGYGPRHAYQGMSVSGQQTGAWSQYGSAQTTPSQVGYGSSDNYGLTLGQISQTSYGPGQTTGTQPQYGSAQTVASDLGYGSPASYGSSLGEVAQTRTKSEYGYPQTVGLQVDCGLDGSSGLTLGQVYHRSSPQQRRTRISVGTQAGFGSAQQAFDQGTSVQSRYGAAQSSGSHTHYGSARGSGSTQNVASQHFPMASYSSCTPVQGVGSQPLSGLASSYGSALGLGSQFASASVPIASNQAGGSLLGSISTGCASSTQGGSELGSSQQVASQVTSSSAQGVGSQVDQSSTQTLGFNLNSGSVPSGWPFGNSQSRTYIPGKGL</sequence>
<feature type="region of interest" description="Disordered" evidence="1">
    <location>
        <begin position="1"/>
        <end position="23"/>
    </location>
</feature>
<gene>
    <name evidence="2" type="ORF">Z043_108669</name>
</gene>